<accession>A0A6F9XKP1</accession>
<dbReference type="Pfam" id="PF00359">
    <property type="entry name" value="PTS_EIIA_2"/>
    <property type="match status" value="1"/>
</dbReference>
<dbReference type="Gene3D" id="3.40.930.10">
    <property type="entry name" value="Mannitol-specific EII, Chain A"/>
    <property type="match status" value="1"/>
</dbReference>
<dbReference type="PROSITE" id="PS51094">
    <property type="entry name" value="PTS_EIIA_TYPE_2"/>
    <property type="match status" value="1"/>
</dbReference>
<proteinExistence type="predicted"/>
<evidence type="ECO:0000259" key="2">
    <source>
        <dbReference type="PROSITE" id="PS51094"/>
    </source>
</evidence>
<feature type="domain" description="PRD" evidence="3">
    <location>
        <begin position="261"/>
        <end position="367"/>
    </location>
</feature>
<gene>
    <name evidence="4" type="primary">bglG_1</name>
    <name evidence="4" type="ORF">SY212_07780</name>
</gene>
<sequence length="611" mass="70589">MSKISQMIEYLQADNQWHTSEEIAVYLGVTSRTVKNYIKKLDSSIKVISSKKGYKIEQADIQSDEEEEIHFNRVNTVINTLINSDNRVNIYDLSEKLSLSESVVINLLKEARLKVVNYDLKLEREGDFWKITGSERNKRRMLSSLLYEESAQGLLSISVLETIFPNVDVAQIYSLIKQASTKFDVYLTTFDINNILLHLLIAIQREKVVSIQKKRGKAVTFSEYIVTNTENIANLFFDETDYEELVEIIRLSISRKEMPENIGDEVYRIINDLVGYIKNIYDVNLDVERFRKQFSLHLSRLIERVRKNEKVHNPMVKSIKNESPTIYECAVLVAHRIGELCNLEINEDETAFIALHIGNILAAQIENDEKIKVAILMVEYRDNSQIFLRKLQEKFGDTIVITNVIHDIKDIDFQNTDMIITVGENFSNLGITTVTISPFLLSHDISKLTDAINYKKSELKRKSFQRLLAKFIPQSNFSYSDKVEQRKSVFRFVTKEFEKHEIVTGDFEQSLEQRENISSTAFGRVALPHSLKMDAKKSEGYIYVNPKGIKWGQDITVYLVITLAISMDDKKIFREIFDVLSNIITNPANISKLIENKTYEEFVSCLLKMIV</sequence>
<dbReference type="RefSeq" id="WP_172584458.1">
    <property type="nucleotide sequence ID" value="NZ_BLAM01000083.1"/>
</dbReference>
<dbReference type="Pfam" id="PF08279">
    <property type="entry name" value="HTH_11"/>
    <property type="match status" value="1"/>
</dbReference>
<evidence type="ECO:0000256" key="1">
    <source>
        <dbReference type="ARBA" id="ARBA00022737"/>
    </source>
</evidence>
<protein>
    <submittedName>
        <fullName evidence="4">Transcriptional antiterminator</fullName>
    </submittedName>
</protein>
<dbReference type="GO" id="GO:0006355">
    <property type="term" value="P:regulation of DNA-templated transcription"/>
    <property type="evidence" value="ECO:0007669"/>
    <property type="project" value="InterPro"/>
</dbReference>
<dbReference type="PROSITE" id="PS51372">
    <property type="entry name" value="PRD_2"/>
    <property type="match status" value="1"/>
</dbReference>
<dbReference type="InterPro" id="IPR050661">
    <property type="entry name" value="BglG_antiterminators"/>
</dbReference>
<dbReference type="Gene3D" id="1.10.1790.10">
    <property type="entry name" value="PRD domain"/>
    <property type="match status" value="1"/>
</dbReference>
<evidence type="ECO:0000259" key="3">
    <source>
        <dbReference type="PROSITE" id="PS51372"/>
    </source>
</evidence>
<dbReference type="InterPro" id="IPR013196">
    <property type="entry name" value="HTH_11"/>
</dbReference>
<reference evidence="4" key="1">
    <citation type="submission" date="2019-10" db="EMBL/GenBank/DDBJ databases">
        <title>Lactobacillus agilis SY212 Whole Genome Sequencing Project.</title>
        <authorList>
            <person name="Suzuki S."/>
            <person name="Endo A."/>
            <person name="Maeno S."/>
            <person name="Shiwa Y."/>
            <person name="Matsutani M."/>
            <person name="Kajikawa A."/>
        </authorList>
    </citation>
    <scope>NUCLEOTIDE SEQUENCE</scope>
    <source>
        <strain evidence="4">SY212</strain>
    </source>
</reference>
<dbReference type="InterPro" id="IPR002178">
    <property type="entry name" value="PTS_EIIA_type-2_dom"/>
</dbReference>
<dbReference type="InterPro" id="IPR036634">
    <property type="entry name" value="PRD_sf"/>
</dbReference>
<dbReference type="InterPro" id="IPR036388">
    <property type="entry name" value="WH-like_DNA-bd_sf"/>
</dbReference>
<dbReference type="InterPro" id="IPR016152">
    <property type="entry name" value="PTrfase/Anion_transptr"/>
</dbReference>
<keyword evidence="1" id="KW-0677">Repeat</keyword>
<evidence type="ECO:0000313" key="4">
    <source>
        <dbReference type="EMBL" id="GET05748.1"/>
    </source>
</evidence>
<dbReference type="Gene3D" id="1.10.10.10">
    <property type="entry name" value="Winged helix-like DNA-binding domain superfamily/Winged helix DNA-binding domain"/>
    <property type="match status" value="1"/>
</dbReference>
<dbReference type="Pfam" id="PF00874">
    <property type="entry name" value="PRD"/>
    <property type="match status" value="1"/>
</dbReference>
<dbReference type="EMBL" id="BLAM01000083">
    <property type="protein sequence ID" value="GET05748.1"/>
    <property type="molecule type" value="Genomic_DNA"/>
</dbReference>
<dbReference type="PANTHER" id="PTHR30185">
    <property type="entry name" value="CRYPTIC BETA-GLUCOSIDE BGL OPERON ANTITERMINATOR"/>
    <property type="match status" value="1"/>
</dbReference>
<feature type="domain" description="PTS EIIA type-2" evidence="2">
    <location>
        <begin position="470"/>
        <end position="611"/>
    </location>
</feature>
<dbReference type="AlphaFoldDB" id="A0A6F9XKP1"/>
<name>A0A6F9XKP1_9LACO</name>
<dbReference type="Proteomes" id="UP000494265">
    <property type="component" value="Unassembled WGS sequence"/>
</dbReference>
<dbReference type="SUPFAM" id="SSF63520">
    <property type="entry name" value="PTS-regulatory domain, PRD"/>
    <property type="match status" value="1"/>
</dbReference>
<dbReference type="SUPFAM" id="SSF55804">
    <property type="entry name" value="Phoshotransferase/anion transport protein"/>
    <property type="match status" value="1"/>
</dbReference>
<comment type="caution">
    <text evidence="4">The sequence shown here is derived from an EMBL/GenBank/DDBJ whole genome shotgun (WGS) entry which is preliminary data.</text>
</comment>
<dbReference type="PANTHER" id="PTHR30185:SF12">
    <property type="entry name" value="TRANSCRIPTIONAL REGULATOR MANR"/>
    <property type="match status" value="1"/>
</dbReference>
<organism evidence="4">
    <name type="scientific">Ligilactobacillus agilis</name>
    <dbReference type="NCBI Taxonomy" id="1601"/>
    <lineage>
        <taxon>Bacteria</taxon>
        <taxon>Bacillati</taxon>
        <taxon>Bacillota</taxon>
        <taxon>Bacilli</taxon>
        <taxon>Lactobacillales</taxon>
        <taxon>Lactobacillaceae</taxon>
        <taxon>Ligilactobacillus</taxon>
    </lineage>
</organism>
<dbReference type="InterPro" id="IPR011608">
    <property type="entry name" value="PRD"/>
</dbReference>